<feature type="compositionally biased region" description="Low complexity" evidence="10">
    <location>
        <begin position="827"/>
        <end position="840"/>
    </location>
</feature>
<evidence type="ECO:0000256" key="2">
    <source>
        <dbReference type="ARBA" id="ARBA00009358"/>
    </source>
</evidence>
<dbReference type="InterPro" id="IPR001202">
    <property type="entry name" value="WW_dom"/>
</dbReference>
<evidence type="ECO:0000256" key="7">
    <source>
        <dbReference type="ARBA" id="ARBA00022892"/>
    </source>
</evidence>
<dbReference type="PANTHER" id="PTHR13923">
    <property type="entry name" value="SEC31-RELATED PROTEIN"/>
    <property type="match status" value="1"/>
</dbReference>
<dbReference type="Gene3D" id="2.20.70.10">
    <property type="match status" value="1"/>
</dbReference>
<dbReference type="InterPro" id="IPR040251">
    <property type="entry name" value="SEC31-like"/>
</dbReference>
<dbReference type="InterPro" id="IPR024298">
    <property type="entry name" value="Sec16_Sec23-bd"/>
</dbReference>
<dbReference type="CDD" id="cd00201">
    <property type="entry name" value="WW"/>
    <property type="match status" value="1"/>
</dbReference>
<dbReference type="AlphaFoldDB" id="A0A7S2KGC2"/>
<keyword evidence="6" id="KW-0256">Endoplasmic reticulum</keyword>
<reference evidence="12" key="1">
    <citation type="submission" date="2021-01" db="EMBL/GenBank/DDBJ databases">
        <authorList>
            <person name="Corre E."/>
            <person name="Pelletier E."/>
            <person name="Niang G."/>
            <person name="Scheremetjew M."/>
            <person name="Finn R."/>
            <person name="Kale V."/>
            <person name="Holt S."/>
            <person name="Cochrane G."/>
            <person name="Meng A."/>
            <person name="Brown T."/>
            <person name="Cohen L."/>
        </authorList>
    </citation>
    <scope>NUCLEOTIDE SEQUENCE</scope>
    <source>
        <strain evidence="12">B650</strain>
    </source>
</reference>
<comment type="similarity">
    <text evidence="2">Belongs to the WD repeat SEC31 family.</text>
</comment>
<keyword evidence="4 9" id="KW-0853">WD repeat</keyword>
<evidence type="ECO:0000256" key="8">
    <source>
        <dbReference type="ARBA" id="ARBA00022927"/>
    </source>
</evidence>
<dbReference type="InterPro" id="IPR001680">
    <property type="entry name" value="WD40_rpt"/>
</dbReference>
<feature type="compositionally biased region" description="Polar residues" evidence="10">
    <location>
        <begin position="751"/>
        <end position="771"/>
    </location>
</feature>
<evidence type="ECO:0000256" key="9">
    <source>
        <dbReference type="PROSITE-ProRule" id="PRU00221"/>
    </source>
</evidence>
<feature type="region of interest" description="Disordered" evidence="10">
    <location>
        <begin position="809"/>
        <end position="928"/>
    </location>
</feature>
<feature type="domain" description="WW" evidence="11">
    <location>
        <begin position="784"/>
        <end position="818"/>
    </location>
</feature>
<feature type="compositionally biased region" description="Pro residues" evidence="10">
    <location>
        <begin position="816"/>
        <end position="826"/>
    </location>
</feature>
<dbReference type="SUPFAM" id="SSF50978">
    <property type="entry name" value="WD40 repeat-like"/>
    <property type="match status" value="1"/>
</dbReference>
<dbReference type="GO" id="GO:0015031">
    <property type="term" value="P:protein transport"/>
    <property type="evidence" value="ECO:0007669"/>
    <property type="project" value="UniProtKB-KW"/>
</dbReference>
<evidence type="ECO:0000259" key="11">
    <source>
        <dbReference type="PROSITE" id="PS50020"/>
    </source>
</evidence>
<dbReference type="PANTHER" id="PTHR13923:SF11">
    <property type="entry name" value="SECRETORY 31, ISOFORM D"/>
    <property type="match status" value="1"/>
</dbReference>
<dbReference type="Pfam" id="PF00397">
    <property type="entry name" value="WW"/>
    <property type="match status" value="1"/>
</dbReference>
<dbReference type="GO" id="GO:0005198">
    <property type="term" value="F:structural molecule activity"/>
    <property type="evidence" value="ECO:0007669"/>
    <property type="project" value="TreeGrafter"/>
</dbReference>
<dbReference type="SMART" id="SM00456">
    <property type="entry name" value="WW"/>
    <property type="match status" value="1"/>
</dbReference>
<feature type="compositionally biased region" description="Low complexity" evidence="10">
    <location>
        <begin position="853"/>
        <end position="919"/>
    </location>
</feature>
<evidence type="ECO:0000256" key="1">
    <source>
        <dbReference type="ARBA" id="ARBA00004240"/>
    </source>
</evidence>
<proteinExistence type="inferred from homology"/>
<dbReference type="GO" id="GO:0090110">
    <property type="term" value="P:COPII-coated vesicle cargo loading"/>
    <property type="evidence" value="ECO:0007669"/>
    <property type="project" value="TreeGrafter"/>
</dbReference>
<keyword evidence="8" id="KW-0653">Protein transport</keyword>
<feature type="repeat" description="WD" evidence="9">
    <location>
        <begin position="115"/>
        <end position="157"/>
    </location>
</feature>
<gene>
    <name evidence="12" type="ORF">LDAN0321_LOCUS8362</name>
</gene>
<keyword evidence="3" id="KW-0813">Transport</keyword>
<dbReference type="PROSITE" id="PS50020">
    <property type="entry name" value="WW_DOMAIN_2"/>
    <property type="match status" value="1"/>
</dbReference>
<dbReference type="InterPro" id="IPR036322">
    <property type="entry name" value="WD40_repeat_dom_sf"/>
</dbReference>
<dbReference type="InterPro" id="IPR036020">
    <property type="entry name" value="WW_dom_sf"/>
</dbReference>
<dbReference type="Pfam" id="PF12931">
    <property type="entry name" value="TPR_Sec16"/>
    <property type="match status" value="1"/>
</dbReference>
<dbReference type="GO" id="GO:0007029">
    <property type="term" value="P:endoplasmic reticulum organization"/>
    <property type="evidence" value="ECO:0007669"/>
    <property type="project" value="TreeGrafter"/>
</dbReference>
<name>A0A7S2KGC2_9STRA</name>
<evidence type="ECO:0000256" key="4">
    <source>
        <dbReference type="ARBA" id="ARBA00022574"/>
    </source>
</evidence>
<accession>A0A7S2KGC2</accession>
<comment type="subcellular location">
    <subcellularLocation>
        <location evidence="1">Endoplasmic reticulum</location>
    </subcellularLocation>
</comment>
<keyword evidence="5" id="KW-0677">Repeat</keyword>
<protein>
    <recommendedName>
        <fullName evidence="11">WW domain-containing protein</fullName>
    </recommendedName>
</protein>
<evidence type="ECO:0000313" key="12">
    <source>
        <dbReference type="EMBL" id="CAD9574023.1"/>
    </source>
</evidence>
<dbReference type="PROSITE" id="PS50082">
    <property type="entry name" value="WD_REPEATS_2"/>
    <property type="match status" value="1"/>
</dbReference>
<evidence type="ECO:0000256" key="10">
    <source>
        <dbReference type="SAM" id="MobiDB-lite"/>
    </source>
</evidence>
<dbReference type="Pfam" id="PF00400">
    <property type="entry name" value="WD40"/>
    <property type="match status" value="2"/>
</dbReference>
<evidence type="ECO:0000256" key="5">
    <source>
        <dbReference type="ARBA" id="ARBA00022737"/>
    </source>
</evidence>
<keyword evidence="7" id="KW-0931">ER-Golgi transport</keyword>
<dbReference type="InterPro" id="IPR015943">
    <property type="entry name" value="WD40/YVTN_repeat-like_dom_sf"/>
</dbReference>
<dbReference type="SMART" id="SM00320">
    <property type="entry name" value="WD40"/>
    <property type="match status" value="6"/>
</dbReference>
<dbReference type="Gene3D" id="1.20.940.10">
    <property type="entry name" value="Functional domain of the splicing factor Prp18"/>
    <property type="match status" value="1"/>
</dbReference>
<feature type="region of interest" description="Disordered" evidence="10">
    <location>
        <begin position="751"/>
        <end position="781"/>
    </location>
</feature>
<evidence type="ECO:0000256" key="6">
    <source>
        <dbReference type="ARBA" id="ARBA00022824"/>
    </source>
</evidence>
<dbReference type="EMBL" id="HBGY01013064">
    <property type="protein sequence ID" value="CAD9574023.1"/>
    <property type="molecule type" value="Transcribed_RNA"/>
</dbReference>
<dbReference type="SUPFAM" id="SSF51045">
    <property type="entry name" value="WW domain"/>
    <property type="match status" value="1"/>
</dbReference>
<dbReference type="Gene3D" id="1.25.40.1030">
    <property type="match status" value="1"/>
</dbReference>
<dbReference type="PROSITE" id="PS01159">
    <property type="entry name" value="WW_DOMAIN_1"/>
    <property type="match status" value="1"/>
</dbReference>
<sequence length="1100" mass="118792">MTKISEIEDRGAVVAWSPIASYSDVVAVGTKDSGGIGFDDYGGELEIYDFHIAGSQKPVLLGKIKTTARFASIDWSPCGFEMGMIVGGMVDGTVQLWNPADIMSGDVNDGNTTIVTKHSGAVTAIAFNPHNGNLLASGSANGEVLIASLDDLNAPNVFPPAPDINNKVSGIEVTQLSWNTQVAHIVASANGNGTVIIWDLRQKKAWCELRCEASNVAVSDVAWHPTEGLQIITASSEDSHNLLKLWDLRTSTSMPLATLNDGEATLSTKGGILSCAWCPHDPGMLITCGKDNRTLLWDLYAMEPTYEVPSSNSEAGTAPTGQLGASGFQEKRYNVQWSPHRRGVVSTCSFDRKVQLHSLIGVPNTGKKSNRTPMWLRGNSGVSCGFGGKLVKFGGESNKVVEISSVIENPGLVAASTNFESGIASGEYQEFCRLKAMSSTDEYEQQVWGFMQIIFESNARQLLLHYLGFNPEDIDQMAAGLQEGYAAPGEAKESEPLVSKSDAEQVIMQALLVGNFEAAVEVCFRSGNAADALILASCGGAELWAATQAQFFARESAKRPYLSVVSAVINNHLEELVSSSDPAKWRETLAILSTYGRSEEFPVLCLGLGKRLQEIGNDPEAASLCFMCAMNLDHSVQYWKALVDQTIDASGSPDLLSLHAFVEKVSIFCQAEPETKLPDEVSELFALYAKNLADQGLFAAAAAYCRGESKSCNELKSRLYYGGGKECVDAMAKNPPAFPFTLVNVGVSSSARGKVQQQQQTNKASRTTKSNRPMAAAAPKPAVTALPAGWYELTDPNSGRTYYANQATGETTWTKPTPPAPVPAPKPAAASRAPQPQQMQGRGQYGSNGYGHQQQPASYQQQQATQASTTSYQQPMQMQMQQQSHQPQQVQPSSYHHQQQMPQPQQPSYQQQMQQSHQPAATPGRVKANSVASRYGDGFVTSASHPELAQQYGNVGTSNPYTGEARPGTAVVSPMHKKPAPVSSNLNLDEIELTPDKQALTDNLLGFIKALESCQFSMADKRLFTEAQKGVNILVKKMARGMVTGDVCDKVGELASAIQNRNYHGATSIQTQLVNSEWKLHKDWLRGTKLLIQLATKFLA</sequence>
<dbReference type="Gene3D" id="2.130.10.10">
    <property type="entry name" value="YVTN repeat-like/Quinoprotein amine dehydrogenase"/>
    <property type="match status" value="1"/>
</dbReference>
<organism evidence="12">
    <name type="scientific">Leptocylindrus danicus</name>
    <dbReference type="NCBI Taxonomy" id="163516"/>
    <lineage>
        <taxon>Eukaryota</taxon>
        <taxon>Sar</taxon>
        <taxon>Stramenopiles</taxon>
        <taxon>Ochrophyta</taxon>
        <taxon>Bacillariophyta</taxon>
        <taxon>Coscinodiscophyceae</taxon>
        <taxon>Chaetocerotophycidae</taxon>
        <taxon>Leptocylindrales</taxon>
        <taxon>Leptocylindraceae</taxon>
        <taxon>Leptocylindrus</taxon>
    </lineage>
</organism>
<evidence type="ECO:0000256" key="3">
    <source>
        <dbReference type="ARBA" id="ARBA00022448"/>
    </source>
</evidence>
<dbReference type="GO" id="GO:0070971">
    <property type="term" value="C:endoplasmic reticulum exit site"/>
    <property type="evidence" value="ECO:0007669"/>
    <property type="project" value="TreeGrafter"/>
</dbReference>
<dbReference type="GO" id="GO:0030127">
    <property type="term" value="C:COPII vesicle coat"/>
    <property type="evidence" value="ECO:0007669"/>
    <property type="project" value="TreeGrafter"/>
</dbReference>